<dbReference type="Gene3D" id="3.30.70.1430">
    <property type="entry name" value="Multidrug efflux transporter AcrB pore domain"/>
    <property type="match status" value="2"/>
</dbReference>
<evidence type="ECO:0000313" key="11">
    <source>
        <dbReference type="Proteomes" id="UP000003155"/>
    </source>
</evidence>
<dbReference type="InterPro" id="IPR001036">
    <property type="entry name" value="Acrflvin-R"/>
</dbReference>
<dbReference type="Gene3D" id="1.20.1640.10">
    <property type="entry name" value="Multidrug efflux transporter AcrB transmembrane domain"/>
    <property type="match status" value="2"/>
</dbReference>
<feature type="transmembrane region" description="Helical" evidence="9">
    <location>
        <begin position="892"/>
        <end position="908"/>
    </location>
</feature>
<evidence type="ECO:0000256" key="9">
    <source>
        <dbReference type="SAM" id="Phobius"/>
    </source>
</evidence>
<feature type="transmembrane region" description="Helical" evidence="9">
    <location>
        <begin position="391"/>
        <end position="416"/>
    </location>
</feature>
<dbReference type="PRINTS" id="PR00702">
    <property type="entry name" value="ACRIFLAVINRP"/>
</dbReference>
<dbReference type="Gene3D" id="3.30.2090.10">
    <property type="entry name" value="Multidrug efflux transporter AcrB TolC docking domain, DN and DC subdomains"/>
    <property type="match status" value="2"/>
</dbReference>
<feature type="transmembrane region" description="Helical" evidence="9">
    <location>
        <begin position="437"/>
        <end position="459"/>
    </location>
</feature>
<keyword evidence="3" id="KW-0813">Transport</keyword>
<evidence type="ECO:0000256" key="6">
    <source>
        <dbReference type="ARBA" id="ARBA00022692"/>
    </source>
</evidence>
<evidence type="ECO:0000256" key="1">
    <source>
        <dbReference type="ARBA" id="ARBA00004429"/>
    </source>
</evidence>
<gene>
    <name evidence="10" type="ORF">HMPREF9303_0303</name>
</gene>
<name>F0H5L6_9BACT</name>
<dbReference type="FunFam" id="3.30.70.1430:FF:000001">
    <property type="entry name" value="Efflux pump membrane transporter"/>
    <property type="match status" value="1"/>
</dbReference>
<dbReference type="PANTHER" id="PTHR32063">
    <property type="match status" value="1"/>
</dbReference>
<feature type="transmembrane region" description="Helical" evidence="9">
    <location>
        <begin position="12"/>
        <end position="33"/>
    </location>
</feature>
<keyword evidence="8 9" id="KW-0472">Membrane</keyword>
<dbReference type="GO" id="GO:0005886">
    <property type="term" value="C:plasma membrane"/>
    <property type="evidence" value="ECO:0007669"/>
    <property type="project" value="UniProtKB-SubCell"/>
</dbReference>
<dbReference type="NCBIfam" id="TIGR00915">
    <property type="entry name" value="2A0602"/>
    <property type="match status" value="1"/>
</dbReference>
<dbReference type="SUPFAM" id="SSF82714">
    <property type="entry name" value="Multidrug efflux transporter AcrB TolC docking domain, DN and DC subdomains"/>
    <property type="match status" value="2"/>
</dbReference>
<feature type="transmembrane region" description="Helical" evidence="9">
    <location>
        <begin position="945"/>
        <end position="970"/>
    </location>
</feature>
<comment type="similarity">
    <text evidence="2">Belongs to the resistance-nodulation-cell division (RND) (TC 2.A.6) family.</text>
</comment>
<dbReference type="GO" id="GO:0015562">
    <property type="term" value="F:efflux transmembrane transporter activity"/>
    <property type="evidence" value="ECO:0007669"/>
    <property type="project" value="InterPro"/>
</dbReference>
<protein>
    <submittedName>
        <fullName evidence="10">RND transporter, HAE1 family</fullName>
    </submittedName>
</protein>
<dbReference type="FunFam" id="1.20.1640.10:FF:000001">
    <property type="entry name" value="Efflux pump membrane transporter"/>
    <property type="match status" value="1"/>
</dbReference>
<dbReference type="Proteomes" id="UP000003155">
    <property type="component" value="Unassembled WGS sequence"/>
</dbReference>
<dbReference type="AlphaFoldDB" id="F0H5L6"/>
<dbReference type="Pfam" id="PF00873">
    <property type="entry name" value="ACR_tran"/>
    <property type="match status" value="1"/>
</dbReference>
<dbReference type="SUPFAM" id="SSF82866">
    <property type="entry name" value="Multidrug efflux transporter AcrB transmembrane domain"/>
    <property type="match status" value="2"/>
</dbReference>
<dbReference type="GO" id="GO:0009636">
    <property type="term" value="P:response to toxic substance"/>
    <property type="evidence" value="ECO:0007669"/>
    <property type="project" value="UniProtKB-ARBA"/>
</dbReference>
<keyword evidence="11" id="KW-1185">Reference proteome</keyword>
<comment type="caution">
    <text evidence="10">The sequence shown here is derived from an EMBL/GenBank/DDBJ whole genome shotgun (WGS) entry which is preliminary data.</text>
</comment>
<evidence type="ECO:0000256" key="5">
    <source>
        <dbReference type="ARBA" id="ARBA00022519"/>
    </source>
</evidence>
<dbReference type="InterPro" id="IPR027463">
    <property type="entry name" value="AcrB_DN_DC_subdom"/>
</dbReference>
<comment type="subcellular location">
    <subcellularLocation>
        <location evidence="1">Cell inner membrane</location>
        <topology evidence="1">Multi-pass membrane protein</topology>
    </subcellularLocation>
</comment>
<evidence type="ECO:0000256" key="4">
    <source>
        <dbReference type="ARBA" id="ARBA00022475"/>
    </source>
</evidence>
<feature type="transmembrane region" description="Helical" evidence="9">
    <location>
        <begin position="991"/>
        <end position="1010"/>
    </location>
</feature>
<evidence type="ECO:0000313" key="10">
    <source>
        <dbReference type="EMBL" id="EGC86937.1"/>
    </source>
</evidence>
<dbReference type="SUPFAM" id="SSF82693">
    <property type="entry name" value="Multidrug efflux transporter AcrB pore domain, PN1, PN2, PC1 and PC2 subdomains"/>
    <property type="match status" value="4"/>
</dbReference>
<dbReference type="EMBL" id="AEXO01000032">
    <property type="protein sequence ID" value="EGC86937.1"/>
    <property type="molecule type" value="Genomic_DNA"/>
</dbReference>
<sequence>MTFTNFIKRPVLSTVISIFFVLLGAIGLVSLPIEQYPDIAPPTISIMTSYQGADAQTVLNSVITPLEESINGVENMTYMQSTATNNGTAMITVYFKQGSDPDMAAVNVQNRVSQAQALLPAEVTRVGVTVSKRQTSNVVMYSLTTDDGRYDDEFLTNYNNINIVPMLKRISGVGDVQTPGVKTYSMRIWLQPEKMKQYGLVPSDISGALAEQNIEAAPGSFGEQSNLKYEYTMRYKGRLKTPEEYGNIIISSNTNGQTLHLRDVAKVEMGGLQYSVAMKNNNRPAVIGMVNQIAGSNATDIANNVKAALADAQKQMPPGMKVTIEQDVTEFLFASIEEVIRTLIITLVLVFFVVYVFLQDFRSTLIPMIAVPVALIGTFFFLWVFGFSINLLTLSALLLAIAIVVDDAIVVVEAVHAKLDLGYKSALTAAIDAMNEISGAIISITLVMSAVFVPVSFIGGTSGTFYREFGVTMAVSIVISALNALTLSPALCAIFLKPHGKDEEGKKLSRIDRFHAAFNVQYEKVNGRYQKIVEKIIGHQWISGIAVVVGIIALVLTMTFTKTGLVPDEDTGTLFAMVSMSPGTSQAETQKVTDQIDKMLASNPYIERREQIVGYNFLAGQGSDQATFIIKLKPFAEREYGLFDRIKSVFTGAGIAGLFIDPTSSNMVLGMIYKQTASIKGAQVIAFAPPMIPGYAMSNGLSFSLEDRTGGDLNKFFNIAQTYLKELNKRPEFSRALTTYNPNYPQYMVDVDVAKAKQAGTSPAAILSVLQGYYGGMYASNFNAYGKLFRVMIQGTAESRMSESGLSNIYVRTASGMAPVSEFCSLKRVYGPSNIARFNLFTSISVTATPADGYSSGQAIQAAEEVAKQVLPQGYSYEFSGLTRSEQESSNSTAMIFILCFVFVYLILSAQYESYILPLAVILSIPFGLAGAFIFTMLFGHSNDIYMQISLIMLVGLLAKNAILIVEFALERRRTGMAIKYAAILGAGARLRPILMTSLAMVIGLLPLMFASGVGHNGNQTLGAAAVGGMLIGTLCQVFVVPALFSIFQYLQERVKPLVFDDEADRKVKKELEQYVKGPATDYVVEE</sequence>
<feature type="transmembrane region" description="Helical" evidence="9">
    <location>
        <begin position="541"/>
        <end position="560"/>
    </location>
</feature>
<dbReference type="RefSeq" id="WP_004352437.1">
    <property type="nucleotide sequence ID" value="NZ_AEXO01000032.1"/>
</dbReference>
<keyword evidence="6 9" id="KW-0812">Transmembrane</keyword>
<feature type="transmembrane region" description="Helical" evidence="9">
    <location>
        <begin position="471"/>
        <end position="496"/>
    </location>
</feature>
<evidence type="ECO:0000256" key="3">
    <source>
        <dbReference type="ARBA" id="ARBA00022448"/>
    </source>
</evidence>
<dbReference type="GO" id="GO:0042910">
    <property type="term" value="F:xenobiotic transmembrane transporter activity"/>
    <property type="evidence" value="ECO:0007669"/>
    <property type="project" value="TreeGrafter"/>
</dbReference>
<proteinExistence type="inferred from homology"/>
<evidence type="ECO:0000256" key="8">
    <source>
        <dbReference type="ARBA" id="ARBA00023136"/>
    </source>
</evidence>
<evidence type="ECO:0000256" key="2">
    <source>
        <dbReference type="ARBA" id="ARBA00010942"/>
    </source>
</evidence>
<dbReference type="PANTHER" id="PTHR32063:SF9">
    <property type="entry name" value="SIMILAR TO MULTIDRUG RESISTANCE PROTEIN MEXB"/>
    <property type="match status" value="1"/>
</dbReference>
<dbReference type="InterPro" id="IPR004764">
    <property type="entry name" value="MdtF-like"/>
</dbReference>
<feature type="transmembrane region" description="Helical" evidence="9">
    <location>
        <begin position="915"/>
        <end position="939"/>
    </location>
</feature>
<feature type="transmembrane region" description="Helical" evidence="9">
    <location>
        <begin position="365"/>
        <end position="385"/>
    </location>
</feature>
<reference evidence="10 11" key="1">
    <citation type="submission" date="2011-02" db="EMBL/GenBank/DDBJ databases">
        <authorList>
            <person name="Durkin A.S."/>
            <person name="Madupu R."/>
            <person name="Torralba M."/>
            <person name="Gillis M."/>
            <person name="Methe B."/>
            <person name="Sutton G."/>
            <person name="Nelson K.E."/>
        </authorList>
    </citation>
    <scope>NUCLEOTIDE SEQUENCE [LARGE SCALE GENOMIC DNA]</scope>
    <source>
        <strain evidence="10 11">CRIS 18C-A</strain>
    </source>
</reference>
<organism evidence="10 11">
    <name type="scientific">Prevotella denticola CRIS 18C-A</name>
    <dbReference type="NCBI Taxonomy" id="944557"/>
    <lineage>
        <taxon>Bacteria</taxon>
        <taxon>Pseudomonadati</taxon>
        <taxon>Bacteroidota</taxon>
        <taxon>Bacteroidia</taxon>
        <taxon>Bacteroidales</taxon>
        <taxon>Prevotellaceae</taxon>
        <taxon>Prevotella</taxon>
    </lineage>
</organism>
<dbReference type="Gene3D" id="3.30.70.1440">
    <property type="entry name" value="Multidrug efflux transporter AcrB pore domain"/>
    <property type="match status" value="1"/>
</dbReference>
<feature type="transmembrane region" description="Helical" evidence="9">
    <location>
        <begin position="1022"/>
        <end position="1048"/>
    </location>
</feature>
<keyword evidence="4" id="KW-1003">Cell membrane</keyword>
<accession>F0H5L6</accession>
<feature type="transmembrane region" description="Helical" evidence="9">
    <location>
        <begin position="339"/>
        <end position="358"/>
    </location>
</feature>
<keyword evidence="7 9" id="KW-1133">Transmembrane helix</keyword>
<dbReference type="Gene3D" id="3.30.70.1320">
    <property type="entry name" value="Multidrug efflux transporter AcrB pore domain like"/>
    <property type="match status" value="1"/>
</dbReference>
<keyword evidence="5" id="KW-0997">Cell inner membrane</keyword>
<evidence type="ECO:0000256" key="7">
    <source>
        <dbReference type="ARBA" id="ARBA00022989"/>
    </source>
</evidence>